<protein>
    <submittedName>
        <fullName evidence="1">Uncharacterized protein</fullName>
    </submittedName>
</protein>
<name>A0ACC2NGJ6_9HYME</name>
<organism evidence="1 2">
    <name type="scientific">Eretmocerus hayati</name>
    <dbReference type="NCBI Taxonomy" id="131215"/>
    <lineage>
        <taxon>Eukaryota</taxon>
        <taxon>Metazoa</taxon>
        <taxon>Ecdysozoa</taxon>
        <taxon>Arthropoda</taxon>
        <taxon>Hexapoda</taxon>
        <taxon>Insecta</taxon>
        <taxon>Pterygota</taxon>
        <taxon>Neoptera</taxon>
        <taxon>Endopterygota</taxon>
        <taxon>Hymenoptera</taxon>
        <taxon>Apocrita</taxon>
        <taxon>Proctotrupomorpha</taxon>
        <taxon>Chalcidoidea</taxon>
        <taxon>Aphelinidae</taxon>
        <taxon>Aphelininae</taxon>
        <taxon>Eretmocerus</taxon>
    </lineage>
</organism>
<keyword evidence="2" id="KW-1185">Reference proteome</keyword>
<evidence type="ECO:0000313" key="1">
    <source>
        <dbReference type="EMBL" id="KAJ8669469.1"/>
    </source>
</evidence>
<dbReference type="Proteomes" id="UP001239111">
    <property type="component" value="Chromosome 3"/>
</dbReference>
<proteinExistence type="predicted"/>
<comment type="caution">
    <text evidence="1">The sequence shown here is derived from an EMBL/GenBank/DDBJ whole genome shotgun (WGS) entry which is preliminary data.</text>
</comment>
<accession>A0ACC2NGJ6</accession>
<gene>
    <name evidence="1" type="ORF">QAD02_000728</name>
</gene>
<reference evidence="1" key="1">
    <citation type="submission" date="2023-04" db="EMBL/GenBank/DDBJ databases">
        <title>A chromosome-level genome assembly of the parasitoid wasp Eretmocerus hayati.</title>
        <authorList>
            <person name="Zhong Y."/>
            <person name="Liu S."/>
            <person name="Liu Y."/>
        </authorList>
    </citation>
    <scope>NUCLEOTIDE SEQUENCE</scope>
    <source>
        <strain evidence="1">ZJU_SS_LIU_2023</strain>
    </source>
</reference>
<dbReference type="EMBL" id="CM056743">
    <property type="protein sequence ID" value="KAJ8669469.1"/>
    <property type="molecule type" value="Genomic_DNA"/>
</dbReference>
<evidence type="ECO:0000313" key="2">
    <source>
        <dbReference type="Proteomes" id="UP001239111"/>
    </source>
</evidence>
<sequence length="115" mass="13545">MGKEVPQVLSALEKARQSKCESNKEARREKRWTRFIKKDGQSSQPDKDYGEVCQKPYMRAQEFHQAKDELVPKLESIHLKKDSFGKRTVLQCLNDEWRENYRQILSASNFEIAAR</sequence>